<feature type="domain" description="DUF4378" evidence="3">
    <location>
        <begin position="789"/>
        <end position="961"/>
    </location>
</feature>
<keyword evidence="6" id="KW-1185">Reference proteome</keyword>
<dbReference type="Pfam" id="PF12552">
    <property type="entry name" value="DUF3741"/>
    <property type="match status" value="1"/>
</dbReference>
<dbReference type="Proteomes" id="UP001163823">
    <property type="component" value="Chromosome 4"/>
</dbReference>
<evidence type="ECO:0000313" key="6">
    <source>
        <dbReference type="Proteomes" id="UP001163823"/>
    </source>
</evidence>
<dbReference type="PANTHER" id="PTHR46634:SF3">
    <property type="entry name" value="M REDUCTASE II SUBUNIT GAMMA, PUTATIVE (DUF3741)-RELATED"/>
    <property type="match status" value="1"/>
</dbReference>
<feature type="region of interest" description="Disordered" evidence="1">
    <location>
        <begin position="595"/>
        <end position="668"/>
    </location>
</feature>
<dbReference type="InterPro" id="IPR032795">
    <property type="entry name" value="DUF3741-assoc"/>
</dbReference>
<evidence type="ECO:0000259" key="4">
    <source>
        <dbReference type="Pfam" id="PF14383"/>
    </source>
</evidence>
<name>A0AAD7Q0R1_QUISA</name>
<dbReference type="AlphaFoldDB" id="A0AAD7Q0R1"/>
<feature type="compositionally biased region" description="Basic and acidic residues" evidence="1">
    <location>
        <begin position="526"/>
        <end position="546"/>
    </location>
</feature>
<accession>A0AAD7Q0R1</accession>
<organism evidence="5 6">
    <name type="scientific">Quillaja saponaria</name>
    <name type="common">Soap bark tree</name>
    <dbReference type="NCBI Taxonomy" id="32244"/>
    <lineage>
        <taxon>Eukaryota</taxon>
        <taxon>Viridiplantae</taxon>
        <taxon>Streptophyta</taxon>
        <taxon>Embryophyta</taxon>
        <taxon>Tracheophyta</taxon>
        <taxon>Spermatophyta</taxon>
        <taxon>Magnoliopsida</taxon>
        <taxon>eudicotyledons</taxon>
        <taxon>Gunneridae</taxon>
        <taxon>Pentapetalae</taxon>
        <taxon>rosids</taxon>
        <taxon>fabids</taxon>
        <taxon>Fabales</taxon>
        <taxon>Quillajaceae</taxon>
        <taxon>Quillaja</taxon>
    </lineage>
</organism>
<gene>
    <name evidence="5" type="ORF">O6P43_010426</name>
</gene>
<protein>
    <submittedName>
        <fullName evidence="5">Phosphatidylinositol N-acetyglucosaminlytransferase subunit P-related</fullName>
    </submittedName>
</protein>
<feature type="region of interest" description="Disordered" evidence="1">
    <location>
        <begin position="499"/>
        <end position="552"/>
    </location>
</feature>
<feature type="region of interest" description="Disordered" evidence="1">
    <location>
        <begin position="135"/>
        <end position="155"/>
    </location>
</feature>
<dbReference type="Pfam" id="PF14309">
    <property type="entry name" value="DUF4378"/>
    <property type="match status" value="1"/>
</dbReference>
<evidence type="ECO:0000256" key="1">
    <source>
        <dbReference type="SAM" id="MobiDB-lite"/>
    </source>
</evidence>
<sequence>MSSSHYILQLLPLTRVPNRRVHAIEKPYPGCLGRMVNRFDLTTGVTENRMLTDEPHIDVFSLLRSRSDAAGMTNIPVGNHIEKLIVSDLRRTGSKKKVNGTSMKILIDQEMSKEVNSMQNPPNVVAKLMGLDSFPSQQPDSAVQRSHTDYSQLSHSDSGIPLGCWKQVDGFTGRGMPREFDLCSEQKNYNNIQFQRTSVVGDKSAQRGSYNEDIDKELAFFCQKFADLKRMGTDNKQRQSKKFRDTLEYVSSRDDLLFKYLQDNDSFSSQRLFEVRSMPPSETKHITVLRPSKMACNDILAASGKRSSENDIRKSANFGQAAVLDKNNLGQSPITRKNDEDPVQPTRIVVLKPSPGKTRDIKAVVSPTSSSPRVMQRENFNEEIEDDEVLESRKVAKEIAEQMRGNLIGHWRDETFYSSVFSNGYIGNESSFNKSENGYGVGNFSDLEVMSPSPKHSWDYINRCGSPFSSSSFSRASCSPESSVCREAKKRLSERWAMMASNGSSQEQRHMRRSSSTLGDMLALSDIKRSARSEDKDGNKDQEPRESVSCSTSNLNEDLGVCGSPKNLQRSKSVPVSFAGYETRLNVEVCNPEAGKAHASKEKKKAKSMKSSSKGKVTSLFFSRNKKSSKEKSSACQSTVGTPEFLAHSPGNLRDEASESFNDGGPEEILGSLGKCSPELIFKPRLSVFSPTMSGIGRENQDQPSPISVLNPPFEEDDNAAQESSANIKACHQGTEVLRCNLIDKSPPIESIARTLSRDDTCAEVLRPYSLKSSMVSPDSEEEQDWLVLVQTLLSAAGLDDQVQSDSLLFRWHSLESPLDPSLRDKYANLNVKEPLQEAKRRQQRSIRKLVFDSVNAALIEITGYGSEKYPWGRTCSGGHCRLSGSASPILVECVMAQMKELLSGEMRCFWGDCRDSNSVVVEKVVRKEVVGKGWAELMRLEINKFAKEIELKLLEELVVEAVVDLKDRV</sequence>
<evidence type="ECO:0000259" key="2">
    <source>
        <dbReference type="Pfam" id="PF12552"/>
    </source>
</evidence>
<dbReference type="InterPro" id="IPR025486">
    <property type="entry name" value="DUF4378"/>
</dbReference>
<feature type="domain" description="DUF3741" evidence="4">
    <location>
        <begin position="115"/>
        <end position="138"/>
    </location>
</feature>
<dbReference type="Pfam" id="PF14383">
    <property type="entry name" value="VARLMGL"/>
    <property type="match status" value="1"/>
</dbReference>
<comment type="caution">
    <text evidence="5">The sequence shown here is derived from an EMBL/GenBank/DDBJ whole genome shotgun (WGS) entry which is preliminary data.</text>
</comment>
<reference evidence="5" key="1">
    <citation type="journal article" date="2023" name="Science">
        <title>Elucidation of the pathway for biosynthesis of saponin adjuvants from the soapbark tree.</title>
        <authorList>
            <person name="Reed J."/>
            <person name="Orme A."/>
            <person name="El-Demerdash A."/>
            <person name="Owen C."/>
            <person name="Martin L.B.B."/>
            <person name="Misra R.C."/>
            <person name="Kikuchi S."/>
            <person name="Rejzek M."/>
            <person name="Martin A.C."/>
            <person name="Harkess A."/>
            <person name="Leebens-Mack J."/>
            <person name="Louveau T."/>
            <person name="Stephenson M.J."/>
            <person name="Osbourn A."/>
        </authorList>
    </citation>
    <scope>NUCLEOTIDE SEQUENCE</scope>
    <source>
        <strain evidence="5">S10</strain>
    </source>
</reference>
<dbReference type="EMBL" id="JARAOO010000004">
    <property type="protein sequence ID" value="KAJ7972556.1"/>
    <property type="molecule type" value="Genomic_DNA"/>
</dbReference>
<proteinExistence type="predicted"/>
<dbReference type="KEGG" id="qsa:O6P43_010426"/>
<feature type="domain" description="DUF3741" evidence="2">
    <location>
        <begin position="222"/>
        <end position="266"/>
    </location>
</feature>
<dbReference type="InterPro" id="IPR022212">
    <property type="entry name" value="DUF3741"/>
</dbReference>
<evidence type="ECO:0000259" key="3">
    <source>
        <dbReference type="Pfam" id="PF14309"/>
    </source>
</evidence>
<evidence type="ECO:0000313" key="5">
    <source>
        <dbReference type="EMBL" id="KAJ7972556.1"/>
    </source>
</evidence>
<dbReference type="PANTHER" id="PTHR46634">
    <property type="entry name" value="M REDUCTASE II SUBUNIT GAMMA, PUTATIVE (DUF3741)-RELATED"/>
    <property type="match status" value="1"/>
</dbReference>